<keyword evidence="4" id="KW-0964">Secreted</keyword>
<evidence type="ECO:0000259" key="7">
    <source>
        <dbReference type="SMART" id="SM00235"/>
    </source>
</evidence>
<dbReference type="Gene3D" id="3.40.390.10">
    <property type="entry name" value="Collagenase (Catalytic Domain)"/>
    <property type="match status" value="1"/>
</dbReference>
<protein>
    <submittedName>
        <fullName evidence="8">FG-GAP-like repeat-containing protein</fullName>
    </submittedName>
</protein>
<comment type="subcellular location">
    <subcellularLocation>
        <location evidence="2">Secreted</location>
    </subcellularLocation>
</comment>
<dbReference type="InterPro" id="IPR013517">
    <property type="entry name" value="FG-GAP"/>
</dbReference>
<accession>A0ABV7IR96</accession>
<keyword evidence="5" id="KW-0732">Signal</keyword>
<keyword evidence="9" id="KW-1185">Reference proteome</keyword>
<evidence type="ECO:0000256" key="3">
    <source>
        <dbReference type="ARBA" id="ARBA00009490"/>
    </source>
</evidence>
<evidence type="ECO:0000256" key="2">
    <source>
        <dbReference type="ARBA" id="ARBA00004613"/>
    </source>
</evidence>
<sequence length="996" mass="102882">MAVFPLSFTTVNNALVTPGGALTSGQFTFSIPGPGSIWPEYAAGTEPSIGYQTFTSQQAAYFRQAIQAWDELIAPNFTEVADNATSRGELRVAFSSNFGANELGHAYQAPGTKAGDIWINIGLSGGIVAPGSQGYEALIHEIGHALGLKHPFDGTSTLPTTYDQTNYTVMSYTQKSQYYTLWFNGSSYGANPSIVTALTPMVADIIAVQSIYGADAATRTGDTTYQFQQGEIGYRTIYDAGGNDTIDLSNFTRKNNIDLRPGAYSDLGIWTLSDQADALGVNVPVSQQFAYQDFYHWVQVTLGSLIAAGTPPFQFTGNLAIAFGVTIENAIGGSNNDTLTGNEASNLLSGLGGNDTLIGNGGNDTLTGGLGTDTLTGGAGADLFDISLDDMLGDASTVNDTVTDFTSGEDKLQIWGARYYIGSAAFSGHAGDLRLGTYLSVPALLLDSTGDGIADYRLKLTGGISPAGGDFIGLFSNPVFGTAGDDFFPPRATAATYVGGPGNDTYIVNSADSVIEDVGGGNDVVIALTTFALPAGSEIELLQADLNPNTTTPINLTGSDLPNQVFGNNAANLLDGRSGIDYLRGCGGADTLVGGSANDTLDGGTGADVAVFGVTRGSVTFGRNTTSHVLMISTTSEGIDTLQRVEQFQFADGLFSFTFTHPGAAVVANFNPANGWASQDQNPRHLADVNGDGYADIVGFGFSGVLVSFGSPNGSYSNAAVVVANFGQTAGWSSDNSFHRELADVNGDGRADIVGFGIAGTLVSLAKADGTFDNPFTGVANFGSNQGWASQNGFARFVGDVNGDGKADLVGFGFAGTLVSLGNGDGTFQAVKTGIANFGVNQGWTSDNSFHRALADVNGDGRADLVGFGIAGTLVALSNGDGTFASANLVLANFGASQGWASNDSFSRLVTDVNGDHVADIVGFGQAGTLIAFGKGDGTFSEAGLDVANFGANQGWTNDNTYHREVADMNRDGLADIVGFGIAGVLVGLNQGDFLA</sequence>
<dbReference type="InterPro" id="IPR028994">
    <property type="entry name" value="Integrin_alpha_N"/>
</dbReference>
<dbReference type="InterPro" id="IPR034033">
    <property type="entry name" value="Serralysin-like"/>
</dbReference>
<proteinExistence type="inferred from homology"/>
<organism evidence="8 9">
    <name type="scientific">Novosphingobium bradum</name>
    <dbReference type="NCBI Taxonomy" id="1737444"/>
    <lineage>
        <taxon>Bacteria</taxon>
        <taxon>Pseudomonadati</taxon>
        <taxon>Pseudomonadota</taxon>
        <taxon>Alphaproteobacteria</taxon>
        <taxon>Sphingomonadales</taxon>
        <taxon>Sphingomonadaceae</taxon>
        <taxon>Novosphingobium</taxon>
    </lineage>
</organism>
<dbReference type="PRINTS" id="PR00313">
    <property type="entry name" value="CABNDNGRPT"/>
</dbReference>
<comment type="cofactor">
    <cofactor evidence="1">
        <name>Ca(2+)</name>
        <dbReference type="ChEBI" id="CHEBI:29108"/>
    </cofactor>
</comment>
<evidence type="ECO:0000256" key="6">
    <source>
        <dbReference type="ARBA" id="ARBA00022737"/>
    </source>
</evidence>
<dbReference type="Proteomes" id="UP001595604">
    <property type="component" value="Unassembled WGS sequence"/>
</dbReference>
<dbReference type="SUPFAM" id="SSF51120">
    <property type="entry name" value="beta-Roll"/>
    <property type="match status" value="2"/>
</dbReference>
<dbReference type="InterPro" id="IPR050557">
    <property type="entry name" value="RTX_toxin/Mannuronan_C5-epim"/>
</dbReference>
<dbReference type="PANTHER" id="PTHR38340:SF1">
    <property type="entry name" value="S-LAYER PROTEIN"/>
    <property type="match status" value="1"/>
</dbReference>
<dbReference type="Gene3D" id="2.150.10.10">
    <property type="entry name" value="Serralysin-like metalloprotease, C-terminal"/>
    <property type="match status" value="2"/>
</dbReference>
<feature type="domain" description="Peptidase metallopeptidase" evidence="7">
    <location>
        <begin position="34"/>
        <end position="187"/>
    </location>
</feature>
<dbReference type="InterPro" id="IPR024079">
    <property type="entry name" value="MetalloPept_cat_dom_sf"/>
</dbReference>
<dbReference type="InterPro" id="IPR001343">
    <property type="entry name" value="Hemolysn_Ca-bd"/>
</dbReference>
<dbReference type="PROSITE" id="PS00330">
    <property type="entry name" value="HEMOLYSIN_CALCIUM"/>
    <property type="match status" value="3"/>
</dbReference>
<dbReference type="InterPro" id="IPR013858">
    <property type="entry name" value="Peptidase_M10B_C"/>
</dbReference>
<dbReference type="Pfam" id="PF08548">
    <property type="entry name" value="Peptidase_M10_C"/>
    <property type="match status" value="2"/>
</dbReference>
<dbReference type="SMART" id="SM00235">
    <property type="entry name" value="ZnMc"/>
    <property type="match status" value="1"/>
</dbReference>
<evidence type="ECO:0000256" key="4">
    <source>
        <dbReference type="ARBA" id="ARBA00022525"/>
    </source>
</evidence>
<evidence type="ECO:0000313" key="8">
    <source>
        <dbReference type="EMBL" id="MFC3173398.1"/>
    </source>
</evidence>
<reference evidence="9" key="1">
    <citation type="journal article" date="2019" name="Int. J. Syst. Evol. Microbiol.">
        <title>The Global Catalogue of Microorganisms (GCM) 10K type strain sequencing project: providing services to taxonomists for standard genome sequencing and annotation.</title>
        <authorList>
            <consortium name="The Broad Institute Genomics Platform"/>
            <consortium name="The Broad Institute Genome Sequencing Center for Infectious Disease"/>
            <person name="Wu L."/>
            <person name="Ma J."/>
        </authorList>
    </citation>
    <scope>NUCLEOTIDE SEQUENCE [LARGE SCALE GENOMIC DNA]</scope>
    <source>
        <strain evidence="9">KCTC 42984</strain>
    </source>
</reference>
<dbReference type="SUPFAM" id="SSF55486">
    <property type="entry name" value="Metalloproteases ('zincins'), catalytic domain"/>
    <property type="match status" value="1"/>
</dbReference>
<dbReference type="Pfam" id="PF13688">
    <property type="entry name" value="Reprolysin_5"/>
    <property type="match status" value="1"/>
</dbReference>
<comment type="similarity">
    <text evidence="3">Belongs to the peptidase M10B family.</text>
</comment>
<keyword evidence="6" id="KW-0677">Repeat</keyword>
<dbReference type="RefSeq" id="WP_379508785.1">
    <property type="nucleotide sequence ID" value="NZ_JBHRTQ010000004.1"/>
</dbReference>
<dbReference type="Pfam" id="PF13517">
    <property type="entry name" value="FG-GAP_3"/>
    <property type="match status" value="2"/>
</dbReference>
<dbReference type="Pfam" id="PF00353">
    <property type="entry name" value="HemolysinCabind"/>
    <property type="match status" value="2"/>
</dbReference>
<name>A0ABV7IR96_9SPHN</name>
<gene>
    <name evidence="8" type="ORF">ACFOD9_03945</name>
</gene>
<dbReference type="EMBL" id="JBHRTQ010000004">
    <property type="protein sequence ID" value="MFC3173398.1"/>
    <property type="molecule type" value="Genomic_DNA"/>
</dbReference>
<dbReference type="InterPro" id="IPR018511">
    <property type="entry name" value="Hemolysin-typ_Ca-bd_CS"/>
</dbReference>
<comment type="caution">
    <text evidence="8">The sequence shown here is derived from an EMBL/GenBank/DDBJ whole genome shotgun (WGS) entry which is preliminary data.</text>
</comment>
<dbReference type="InterPro" id="IPR011049">
    <property type="entry name" value="Serralysin-like_metalloprot_C"/>
</dbReference>
<dbReference type="CDD" id="cd04277">
    <property type="entry name" value="ZnMc_serralysin_like"/>
    <property type="match status" value="1"/>
</dbReference>
<evidence type="ECO:0000256" key="5">
    <source>
        <dbReference type="ARBA" id="ARBA00022729"/>
    </source>
</evidence>
<dbReference type="InterPro" id="IPR006026">
    <property type="entry name" value="Peptidase_Metallo"/>
</dbReference>
<dbReference type="SUPFAM" id="SSF69318">
    <property type="entry name" value="Integrin alpha N-terminal domain"/>
    <property type="match status" value="1"/>
</dbReference>
<dbReference type="PANTHER" id="PTHR38340">
    <property type="entry name" value="S-LAYER PROTEIN"/>
    <property type="match status" value="1"/>
</dbReference>
<evidence type="ECO:0000256" key="1">
    <source>
        <dbReference type="ARBA" id="ARBA00001913"/>
    </source>
</evidence>
<evidence type="ECO:0000313" key="9">
    <source>
        <dbReference type="Proteomes" id="UP001595604"/>
    </source>
</evidence>